<keyword evidence="3" id="KW-1185">Reference proteome</keyword>
<comment type="caution">
    <text evidence="2">The sequence shown here is derived from an EMBL/GenBank/DDBJ whole genome shotgun (WGS) entry which is preliminary data.</text>
</comment>
<organism evidence="2 3">
    <name type="scientific">Roseivirga seohaensis subsp. aquiponti</name>
    <dbReference type="NCBI Taxonomy" id="1566026"/>
    <lineage>
        <taxon>Bacteria</taxon>
        <taxon>Pseudomonadati</taxon>
        <taxon>Bacteroidota</taxon>
        <taxon>Cytophagia</taxon>
        <taxon>Cytophagales</taxon>
        <taxon>Roseivirgaceae</taxon>
        <taxon>Roseivirga</taxon>
    </lineage>
</organism>
<dbReference type="Proteomes" id="UP000036908">
    <property type="component" value="Unassembled WGS sequence"/>
</dbReference>
<dbReference type="PATRIC" id="fig|1566026.4.peg.3694"/>
<accession>A0A0L8AL77</accession>
<dbReference type="AlphaFoldDB" id="A0A0L8AL77"/>
<sequence length="296" mass="33086">MDLTLVVLAAGMGSRYGGNKQLDGIGPHGEIIMDYSIHDAINAGFTKVVFIIRTDLKDAFDEHYKNRFNGKIKMEYAFQNEYTEHTAPYEADRKKPWGTTHAILAAKHLINEPFVVINADDYYGQESFGEVVTAMKNLKENEYLIMGYSLVNTLSDHGTVNRGVCQVKEDMTLTGIKETLAISKDGDDITYEENGVKHSLAPDTYVSMNFLGFPASALPHFEEKFIDFVKENHTNPKSECFIPAEMDNLMNEGKATVKVVPTSASWLGVTYQEDKPFVVSGISKMIADGKYPEEIK</sequence>
<name>A0A0L8AL77_9BACT</name>
<feature type="domain" description="Nucleotidyl transferase" evidence="1">
    <location>
        <begin position="29"/>
        <end position="163"/>
    </location>
</feature>
<dbReference type="RefSeq" id="WP_053223441.1">
    <property type="nucleotide sequence ID" value="NZ_JSVA01000009.1"/>
</dbReference>
<protein>
    <recommendedName>
        <fullName evidence="1">Nucleotidyl transferase domain-containing protein</fullName>
    </recommendedName>
</protein>
<dbReference type="InterPro" id="IPR005835">
    <property type="entry name" value="NTP_transferase_dom"/>
</dbReference>
<evidence type="ECO:0000259" key="1">
    <source>
        <dbReference type="Pfam" id="PF00483"/>
    </source>
</evidence>
<dbReference type="OrthoDB" id="9779926at2"/>
<evidence type="ECO:0000313" key="3">
    <source>
        <dbReference type="Proteomes" id="UP000036908"/>
    </source>
</evidence>
<evidence type="ECO:0000313" key="2">
    <source>
        <dbReference type="EMBL" id="KOF03006.1"/>
    </source>
</evidence>
<dbReference type="SUPFAM" id="SSF53448">
    <property type="entry name" value="Nucleotide-diphospho-sugar transferases"/>
    <property type="match status" value="1"/>
</dbReference>
<dbReference type="InterPro" id="IPR029044">
    <property type="entry name" value="Nucleotide-diphossugar_trans"/>
</dbReference>
<proteinExistence type="predicted"/>
<dbReference type="EMBL" id="JSVA01000009">
    <property type="protein sequence ID" value="KOF03006.1"/>
    <property type="molecule type" value="Genomic_DNA"/>
</dbReference>
<reference evidence="3" key="1">
    <citation type="submission" date="2014-11" db="EMBL/GenBank/DDBJ databases">
        <title>Genome sequencing of Roseivirga sp. D-25.</title>
        <authorList>
            <person name="Selvaratnam C."/>
            <person name="Thevarajoo S."/>
            <person name="Goh K.M."/>
            <person name="Eee R."/>
            <person name="Chan K.-G."/>
            <person name="Chong C.S."/>
        </authorList>
    </citation>
    <scope>NUCLEOTIDE SEQUENCE [LARGE SCALE GENOMIC DNA]</scope>
    <source>
        <strain evidence="3">D-25</strain>
    </source>
</reference>
<gene>
    <name evidence="2" type="ORF">OB69_09290</name>
</gene>
<dbReference type="Gene3D" id="3.90.550.10">
    <property type="entry name" value="Spore Coat Polysaccharide Biosynthesis Protein SpsA, Chain A"/>
    <property type="match status" value="1"/>
</dbReference>
<dbReference type="Pfam" id="PF00483">
    <property type="entry name" value="NTP_transferase"/>
    <property type="match status" value="1"/>
</dbReference>